<dbReference type="RefSeq" id="WP_309636708.1">
    <property type="nucleotide sequence ID" value="NZ_JARWAL010000007.1"/>
</dbReference>
<dbReference type="Gene3D" id="3.90.550.10">
    <property type="entry name" value="Spore Coat Polysaccharide Biosynthesis Protein SpsA, Chain A"/>
    <property type="match status" value="1"/>
</dbReference>
<dbReference type="SUPFAM" id="SSF53448">
    <property type="entry name" value="Nucleotide-diphospho-sugar transferases"/>
    <property type="match status" value="1"/>
</dbReference>
<dbReference type="InterPro" id="IPR029044">
    <property type="entry name" value="Nucleotide-diphossugar_trans"/>
</dbReference>
<protein>
    <recommendedName>
        <fullName evidence="3">Glycosyltransferase</fullName>
    </recommendedName>
</protein>
<evidence type="ECO:0000313" key="2">
    <source>
        <dbReference type="Proteomes" id="UP001252270"/>
    </source>
</evidence>
<dbReference type="Proteomes" id="UP001252270">
    <property type="component" value="Unassembled WGS sequence"/>
</dbReference>
<comment type="caution">
    <text evidence="1">The sequence shown here is derived from an EMBL/GenBank/DDBJ whole genome shotgun (WGS) entry which is preliminary data.</text>
</comment>
<keyword evidence="2" id="KW-1185">Reference proteome</keyword>
<evidence type="ECO:0008006" key="3">
    <source>
        <dbReference type="Google" id="ProtNLM"/>
    </source>
</evidence>
<evidence type="ECO:0000313" key="1">
    <source>
        <dbReference type="EMBL" id="MDR5893033.1"/>
    </source>
</evidence>
<dbReference type="EMBL" id="JARWAL010000007">
    <property type="protein sequence ID" value="MDR5893033.1"/>
    <property type="molecule type" value="Genomic_DNA"/>
</dbReference>
<organism evidence="1 2">
    <name type="scientific">Halomonas mongoliensis</name>
    <dbReference type="NCBI Taxonomy" id="321265"/>
    <lineage>
        <taxon>Bacteria</taxon>
        <taxon>Pseudomonadati</taxon>
        <taxon>Pseudomonadota</taxon>
        <taxon>Gammaproteobacteria</taxon>
        <taxon>Oceanospirillales</taxon>
        <taxon>Halomonadaceae</taxon>
        <taxon>Halomonas</taxon>
    </lineage>
</organism>
<accession>A0ABU1GM05</accession>
<name>A0ABU1GM05_9GAMM</name>
<gene>
    <name evidence="1" type="ORF">QC820_09395</name>
</gene>
<sequence>MATFTACILIDARSAGARLPRQLAVVAPLAQAAGEATFTLWVLDDTGDARLPRIAQRFGARLVSVAPLPLGQRLNEAIASSSGDILVFPGIGNTTRAEALARLAAEVAAGRLDAAILPTRHAGRLARLLARLRRLPSGDGLCLSRSWFERIGGCDPELDEQAFRELLERLQACGARIRPARVDSPSKA</sequence>
<proteinExistence type="predicted"/>
<reference evidence="1 2" key="1">
    <citation type="submission" date="2023-04" db="EMBL/GenBank/DDBJ databases">
        <title>A long-awaited taxogenomic arrangement of the family Halomonadaceae.</title>
        <authorList>
            <person name="De La Haba R."/>
            <person name="Chuvochina M."/>
            <person name="Wittouck S."/>
            <person name="Arahal D.R."/>
            <person name="Sanchez-Porro C."/>
            <person name="Hugenholtz P."/>
            <person name="Ventosa A."/>
        </authorList>
    </citation>
    <scope>NUCLEOTIDE SEQUENCE [LARGE SCALE GENOMIC DNA]</scope>
    <source>
        <strain evidence="1 2">DSM 17332</strain>
    </source>
</reference>